<sequence>MFVRAVTKPELDDLVARVANCINSGALGAGCTASIELDERHAYENLITNSVMGNLYESYAKKLGLDLLFYKGNLLSDVQSELIYSKFYLQIV</sequence>
<proteinExistence type="predicted"/>
<accession>A0AAV2ALZ1</accession>
<dbReference type="AlphaFoldDB" id="A0AAV2ALZ1"/>
<comment type="caution">
    <text evidence="1">The sequence shown here is derived from an EMBL/GenBank/DDBJ whole genome shotgun (WGS) entry which is preliminary data.</text>
</comment>
<evidence type="ECO:0008006" key="3">
    <source>
        <dbReference type="Google" id="ProtNLM"/>
    </source>
</evidence>
<gene>
    <name evidence="1" type="ORF">LARSCL_LOCUS13465</name>
</gene>
<evidence type="ECO:0000313" key="2">
    <source>
        <dbReference type="Proteomes" id="UP001497382"/>
    </source>
</evidence>
<dbReference type="Proteomes" id="UP001497382">
    <property type="component" value="Unassembled WGS sequence"/>
</dbReference>
<reference evidence="1 2" key="1">
    <citation type="submission" date="2024-04" db="EMBL/GenBank/DDBJ databases">
        <authorList>
            <person name="Rising A."/>
            <person name="Reimegard J."/>
            <person name="Sonavane S."/>
            <person name="Akerstrom W."/>
            <person name="Nylinder S."/>
            <person name="Hedman E."/>
            <person name="Kallberg Y."/>
        </authorList>
    </citation>
    <scope>NUCLEOTIDE SEQUENCE [LARGE SCALE GENOMIC DNA]</scope>
</reference>
<protein>
    <recommendedName>
        <fullName evidence="3">Macro domain-containing protein</fullName>
    </recommendedName>
</protein>
<organism evidence="1 2">
    <name type="scientific">Larinioides sclopetarius</name>
    <dbReference type="NCBI Taxonomy" id="280406"/>
    <lineage>
        <taxon>Eukaryota</taxon>
        <taxon>Metazoa</taxon>
        <taxon>Ecdysozoa</taxon>
        <taxon>Arthropoda</taxon>
        <taxon>Chelicerata</taxon>
        <taxon>Arachnida</taxon>
        <taxon>Araneae</taxon>
        <taxon>Araneomorphae</taxon>
        <taxon>Entelegynae</taxon>
        <taxon>Araneoidea</taxon>
        <taxon>Araneidae</taxon>
        <taxon>Larinioides</taxon>
    </lineage>
</organism>
<dbReference type="PROSITE" id="PS51257">
    <property type="entry name" value="PROKAR_LIPOPROTEIN"/>
    <property type="match status" value="1"/>
</dbReference>
<dbReference type="EMBL" id="CAXIEN010000187">
    <property type="protein sequence ID" value="CAL1285010.1"/>
    <property type="molecule type" value="Genomic_DNA"/>
</dbReference>
<keyword evidence="2" id="KW-1185">Reference proteome</keyword>
<name>A0AAV2ALZ1_9ARAC</name>
<evidence type="ECO:0000313" key="1">
    <source>
        <dbReference type="EMBL" id="CAL1285010.1"/>
    </source>
</evidence>